<proteinExistence type="inferred from homology"/>
<dbReference type="GO" id="GO:0005506">
    <property type="term" value="F:iron ion binding"/>
    <property type="evidence" value="ECO:0007669"/>
    <property type="project" value="InterPro"/>
</dbReference>
<dbReference type="PRINTS" id="PR00385">
    <property type="entry name" value="P450"/>
</dbReference>
<evidence type="ECO:0000256" key="2">
    <source>
        <dbReference type="ARBA" id="ARBA00004370"/>
    </source>
</evidence>
<dbReference type="InterPro" id="IPR017972">
    <property type="entry name" value="Cyt_P450_CS"/>
</dbReference>
<gene>
    <name evidence="13" type="ORF">TorRG33x02_176680</name>
    <name evidence="12" type="ORF">TorRG33x02_354130</name>
</gene>
<dbReference type="GO" id="GO:0004497">
    <property type="term" value="F:monooxygenase activity"/>
    <property type="evidence" value="ECO:0007669"/>
    <property type="project" value="UniProtKB-KW"/>
</dbReference>
<evidence type="ECO:0000256" key="11">
    <source>
        <dbReference type="RuleBase" id="RU000461"/>
    </source>
</evidence>
<evidence type="ECO:0000256" key="8">
    <source>
        <dbReference type="ARBA" id="ARBA00023033"/>
    </source>
</evidence>
<dbReference type="AlphaFoldDB" id="A0A2P5ABN2"/>
<comment type="subcellular location">
    <subcellularLocation>
        <location evidence="2">Membrane</location>
    </subcellularLocation>
</comment>
<evidence type="ECO:0000256" key="1">
    <source>
        <dbReference type="ARBA" id="ARBA00001971"/>
    </source>
</evidence>
<evidence type="ECO:0000313" key="12">
    <source>
        <dbReference type="EMBL" id="PON33950.1"/>
    </source>
</evidence>
<keyword evidence="5 10" id="KW-0479">Metal-binding</keyword>
<dbReference type="Proteomes" id="UP000237000">
    <property type="component" value="Unassembled WGS sequence"/>
</dbReference>
<dbReference type="OrthoDB" id="1191768at2759"/>
<protein>
    <submittedName>
        <fullName evidence="12">Cytochrome P450, E-class, group I</fullName>
    </submittedName>
</protein>
<dbReference type="GO" id="GO:0020037">
    <property type="term" value="F:heme binding"/>
    <property type="evidence" value="ECO:0007669"/>
    <property type="project" value="InterPro"/>
</dbReference>
<dbReference type="GO" id="GO:0016020">
    <property type="term" value="C:membrane"/>
    <property type="evidence" value="ECO:0007669"/>
    <property type="project" value="UniProtKB-SubCell"/>
</dbReference>
<dbReference type="InterPro" id="IPR001128">
    <property type="entry name" value="Cyt_P450"/>
</dbReference>
<dbReference type="Pfam" id="PF00067">
    <property type="entry name" value="p450"/>
    <property type="match status" value="1"/>
</dbReference>
<feature type="binding site" description="axial binding residue" evidence="10">
    <location>
        <position position="216"/>
    </location>
    <ligand>
        <name>heme</name>
        <dbReference type="ChEBI" id="CHEBI:30413"/>
    </ligand>
    <ligandPart>
        <name>Fe</name>
        <dbReference type="ChEBI" id="CHEBI:18248"/>
    </ligandPart>
</feature>
<evidence type="ECO:0000313" key="13">
    <source>
        <dbReference type="EMBL" id="PON86474.1"/>
    </source>
</evidence>
<dbReference type="InterPro" id="IPR002401">
    <property type="entry name" value="Cyt_P450_E_grp-I"/>
</dbReference>
<comment type="caution">
    <text evidence="12">The sequence shown here is derived from an EMBL/GenBank/DDBJ whole genome shotgun (WGS) entry which is preliminary data.</text>
</comment>
<dbReference type="EMBL" id="JXTC01000131">
    <property type="protein sequence ID" value="PON86474.1"/>
    <property type="molecule type" value="Genomic_DNA"/>
</dbReference>
<accession>A0A2P5ABN2</accession>
<organism evidence="12 14">
    <name type="scientific">Trema orientale</name>
    <name type="common">Charcoal tree</name>
    <name type="synonym">Celtis orientalis</name>
    <dbReference type="NCBI Taxonomy" id="63057"/>
    <lineage>
        <taxon>Eukaryota</taxon>
        <taxon>Viridiplantae</taxon>
        <taxon>Streptophyta</taxon>
        <taxon>Embryophyta</taxon>
        <taxon>Tracheophyta</taxon>
        <taxon>Spermatophyta</taxon>
        <taxon>Magnoliopsida</taxon>
        <taxon>eudicotyledons</taxon>
        <taxon>Gunneridae</taxon>
        <taxon>Pentapetalae</taxon>
        <taxon>rosids</taxon>
        <taxon>fabids</taxon>
        <taxon>Rosales</taxon>
        <taxon>Cannabaceae</taxon>
        <taxon>Trema</taxon>
    </lineage>
</organism>
<keyword evidence="6 11" id="KW-0560">Oxidoreductase</keyword>
<comment type="similarity">
    <text evidence="3 11">Belongs to the cytochrome P450 family.</text>
</comment>
<evidence type="ECO:0000256" key="3">
    <source>
        <dbReference type="ARBA" id="ARBA00010617"/>
    </source>
</evidence>
<evidence type="ECO:0000256" key="9">
    <source>
        <dbReference type="ARBA" id="ARBA00023136"/>
    </source>
</evidence>
<dbReference type="Gene3D" id="1.10.630.10">
    <property type="entry name" value="Cytochrome P450"/>
    <property type="match status" value="1"/>
</dbReference>
<dbReference type="STRING" id="63057.A0A2P5ABN2"/>
<dbReference type="FunFam" id="1.10.630.10:FF:000204">
    <property type="entry name" value="Uncharacterized protein"/>
    <property type="match status" value="1"/>
</dbReference>
<evidence type="ECO:0000256" key="5">
    <source>
        <dbReference type="ARBA" id="ARBA00022723"/>
    </source>
</evidence>
<dbReference type="PRINTS" id="PR00463">
    <property type="entry name" value="EP450I"/>
</dbReference>
<keyword evidence="4 10" id="KW-0349">Heme</keyword>
<dbReference type="SUPFAM" id="SSF48264">
    <property type="entry name" value="Cytochrome P450"/>
    <property type="match status" value="1"/>
</dbReference>
<reference evidence="14" key="1">
    <citation type="submission" date="2016-06" db="EMBL/GenBank/DDBJ databases">
        <title>Parallel loss of symbiosis genes in relatives of nitrogen-fixing non-legume Parasponia.</title>
        <authorList>
            <person name="Van Velzen R."/>
            <person name="Holmer R."/>
            <person name="Bu F."/>
            <person name="Rutten L."/>
            <person name="Van Zeijl A."/>
            <person name="Liu W."/>
            <person name="Santuari L."/>
            <person name="Cao Q."/>
            <person name="Sharma T."/>
            <person name="Shen D."/>
            <person name="Roswanjaya Y."/>
            <person name="Wardhani T."/>
            <person name="Kalhor M.S."/>
            <person name="Jansen J."/>
            <person name="Van den Hoogen J."/>
            <person name="Gungor B."/>
            <person name="Hartog M."/>
            <person name="Hontelez J."/>
            <person name="Verver J."/>
            <person name="Yang W.-C."/>
            <person name="Schijlen E."/>
            <person name="Repin R."/>
            <person name="Schilthuizen M."/>
            <person name="Schranz E."/>
            <person name="Heidstra R."/>
            <person name="Miyata K."/>
            <person name="Fedorova E."/>
            <person name="Kohlen W."/>
            <person name="Bisseling T."/>
            <person name="Smit S."/>
            <person name="Geurts R."/>
        </authorList>
    </citation>
    <scope>NUCLEOTIDE SEQUENCE [LARGE SCALE GENOMIC DNA]</scope>
    <source>
        <strain evidence="14">cv. RG33-2</strain>
    </source>
</reference>
<sequence length="279" mass="32189">MKKVSMGLDKVLEKIIMEREREALISEKKGQHRTHKDFVDVLVSLMNQPMNPHDEHVYIIDRTNIKAILLDMIAAAFDTSAASIEWTFSELLKNPRVMKKLQDELESAIEMDQMVEEKDLGKLEYLDLVVKESFRLHPVAPLLVPHESLEDITIEGFHIPKKSRIIVNTWAIGRDPNVWSKNVEEFYPERFSGSNNIDIKGHDFRLLPFGSGRRGCPGLQLGLINVRYVLAQLVHCFHWELPSGVKAQDLDMVEKFGLSMWRANHLLAKPMYRLVHKPM</sequence>
<dbReference type="InParanoid" id="A0A2P5ABN2"/>
<dbReference type="PANTHER" id="PTHR47943">
    <property type="entry name" value="CYTOCHROME P450 93A3-LIKE"/>
    <property type="match status" value="1"/>
</dbReference>
<keyword evidence="8 11" id="KW-0503">Monooxygenase</keyword>
<dbReference type="EMBL" id="JXTC01000972">
    <property type="protein sequence ID" value="PON33950.1"/>
    <property type="molecule type" value="Genomic_DNA"/>
</dbReference>
<evidence type="ECO:0000256" key="10">
    <source>
        <dbReference type="PIRSR" id="PIRSR602401-1"/>
    </source>
</evidence>
<keyword evidence="14" id="KW-1185">Reference proteome</keyword>
<reference evidence="12" key="2">
    <citation type="submission" date="2016-06" db="EMBL/GenBank/DDBJ databases">
        <title>Parasponia and Trema comparative genomics to provide insight in an evolutionary trajectory towards rhizobium symbiosis.</title>
        <authorList>
            <person name="Van Velzen R."/>
            <person name="Holmer R."/>
            <person name="Geurts R."/>
            <person name="Smit S."/>
        </authorList>
    </citation>
    <scope>NUCLEOTIDE SEQUENCE [LARGE SCALE GENOMIC DNA]</scope>
    <source>
        <strain evidence="12">RG33-2</strain>
        <tissue evidence="12">Leaves</tissue>
    </source>
</reference>
<dbReference type="GO" id="GO:0016705">
    <property type="term" value="F:oxidoreductase activity, acting on paired donors, with incorporation or reduction of molecular oxygen"/>
    <property type="evidence" value="ECO:0007669"/>
    <property type="project" value="InterPro"/>
</dbReference>
<comment type="cofactor">
    <cofactor evidence="1 10">
        <name>heme</name>
        <dbReference type="ChEBI" id="CHEBI:30413"/>
    </cofactor>
</comment>
<dbReference type="PANTHER" id="PTHR47943:SF9">
    <property type="entry name" value="CYTOCHROME P450"/>
    <property type="match status" value="1"/>
</dbReference>
<dbReference type="PROSITE" id="PS00086">
    <property type="entry name" value="CYTOCHROME_P450"/>
    <property type="match status" value="1"/>
</dbReference>
<name>A0A2P5ABN2_TREOI</name>
<dbReference type="InterPro" id="IPR036396">
    <property type="entry name" value="Cyt_P450_sf"/>
</dbReference>
<keyword evidence="9" id="KW-0472">Membrane</keyword>
<keyword evidence="7 10" id="KW-0408">Iron</keyword>
<evidence type="ECO:0000256" key="4">
    <source>
        <dbReference type="ARBA" id="ARBA00022617"/>
    </source>
</evidence>
<evidence type="ECO:0000256" key="7">
    <source>
        <dbReference type="ARBA" id="ARBA00023004"/>
    </source>
</evidence>
<evidence type="ECO:0000256" key="6">
    <source>
        <dbReference type="ARBA" id="ARBA00023002"/>
    </source>
</evidence>
<evidence type="ECO:0000313" key="14">
    <source>
        <dbReference type="Proteomes" id="UP000237000"/>
    </source>
</evidence>